<evidence type="ECO:0000256" key="3">
    <source>
        <dbReference type="ARBA" id="ARBA00022741"/>
    </source>
</evidence>
<dbReference type="InterPro" id="IPR011527">
    <property type="entry name" value="ABC1_TM_dom"/>
</dbReference>
<feature type="transmembrane region" description="Helical" evidence="7">
    <location>
        <begin position="50"/>
        <end position="71"/>
    </location>
</feature>
<gene>
    <name evidence="10" type="ORF">HYG85_09885</name>
</gene>
<evidence type="ECO:0000256" key="6">
    <source>
        <dbReference type="ARBA" id="ARBA00023136"/>
    </source>
</evidence>
<keyword evidence="4 10" id="KW-0067">ATP-binding</keyword>
<feature type="domain" description="ABC transporter" evidence="8">
    <location>
        <begin position="326"/>
        <end position="526"/>
    </location>
</feature>
<dbReference type="Pfam" id="PF00005">
    <property type="entry name" value="ABC_tran"/>
    <property type="match status" value="1"/>
</dbReference>
<dbReference type="InterPro" id="IPR027417">
    <property type="entry name" value="P-loop_NTPase"/>
</dbReference>
<evidence type="ECO:0000256" key="4">
    <source>
        <dbReference type="ARBA" id="ARBA00022840"/>
    </source>
</evidence>
<dbReference type="InterPro" id="IPR039421">
    <property type="entry name" value="Type_1_exporter"/>
</dbReference>
<sequence length="529" mass="61516">MIRKIVSNNKLKIFNIFVIHTILEISSLILPILLSKFIDTVMVLDKKGDFVHYIILIGLLVIFQVVLYYILTIVSTKLNNILAVNLKKDIFLHLFRTSKRAIDTGKSSYYTKRIDEDTKQIINFLFNDTMTMFINLIKLFIIIIYLYRINRNITLILLVLSILNICVHYIFKDKISKKYLVSIESENEFYSFQNKSLDNKNSILRKSLFTGFTNKYQELFNSNLKNMLDYVSVSTLYNSLCQVVRFVCLIVIIIIGGVEIINGTMSIGNFTLFNNYYNRLLDTIAFFTGYLKRYQDYKVSYTRLKEILKIPELHNGNTKIKNIDTIDVINLSMKINEKRLFYNLNLRFKKGNIYVIKGKNGIGKSTFFDVLLGIEQDYEGNICYNNKDISTIDLYEFRKNNVSFCEQNQDLIIDNILKYDNNNFVSNFIDSGIINKIIKNNELIEKGTIISGGEKQKLSLLQAILKDLDILLLDEPTNALDNKSISLLKKQLIKIKNNKIVIIISHNNDLLDICDYTINFDDINELKYS</sequence>
<dbReference type="KEGG" id="vgu:HYG85_09885"/>
<dbReference type="PROSITE" id="PS50929">
    <property type="entry name" value="ABC_TM1F"/>
    <property type="match status" value="1"/>
</dbReference>
<reference evidence="10 11" key="1">
    <citation type="submission" date="2020-07" db="EMBL/GenBank/DDBJ databases">
        <title>Vallitalea guaymasensis genome.</title>
        <authorList>
            <person name="Postec A."/>
        </authorList>
    </citation>
    <scope>NUCLEOTIDE SEQUENCE [LARGE SCALE GENOMIC DNA]</scope>
    <source>
        <strain evidence="10 11">Ra1766G1</strain>
    </source>
</reference>
<feature type="transmembrane region" description="Helical" evidence="7">
    <location>
        <begin position="153"/>
        <end position="171"/>
    </location>
</feature>
<feature type="transmembrane region" description="Helical" evidence="7">
    <location>
        <begin position="243"/>
        <end position="261"/>
    </location>
</feature>
<dbReference type="GO" id="GO:0016887">
    <property type="term" value="F:ATP hydrolysis activity"/>
    <property type="evidence" value="ECO:0007669"/>
    <property type="project" value="InterPro"/>
</dbReference>
<evidence type="ECO:0000256" key="2">
    <source>
        <dbReference type="ARBA" id="ARBA00022692"/>
    </source>
</evidence>
<dbReference type="RefSeq" id="WP_212693334.1">
    <property type="nucleotide sequence ID" value="NZ_CP058561.1"/>
</dbReference>
<evidence type="ECO:0000256" key="1">
    <source>
        <dbReference type="ARBA" id="ARBA00004651"/>
    </source>
</evidence>
<feature type="domain" description="ABC transmembrane type-1" evidence="9">
    <location>
        <begin position="25"/>
        <end position="296"/>
    </location>
</feature>
<evidence type="ECO:0000313" key="10">
    <source>
        <dbReference type="EMBL" id="QUH29218.1"/>
    </source>
</evidence>
<comment type="subcellular location">
    <subcellularLocation>
        <location evidence="1">Cell membrane</location>
        <topology evidence="1">Multi-pass membrane protein</topology>
    </subcellularLocation>
</comment>
<feature type="transmembrane region" description="Helical" evidence="7">
    <location>
        <begin position="121"/>
        <end position="147"/>
    </location>
</feature>
<evidence type="ECO:0000256" key="5">
    <source>
        <dbReference type="ARBA" id="ARBA00022989"/>
    </source>
</evidence>
<dbReference type="EMBL" id="CP058561">
    <property type="protein sequence ID" value="QUH29218.1"/>
    <property type="molecule type" value="Genomic_DNA"/>
</dbReference>
<accession>A0A8J8MAI0</accession>
<evidence type="ECO:0000313" key="11">
    <source>
        <dbReference type="Proteomes" id="UP000677305"/>
    </source>
</evidence>
<dbReference type="InterPro" id="IPR017871">
    <property type="entry name" value="ABC_transporter-like_CS"/>
</dbReference>
<dbReference type="Gene3D" id="3.40.50.300">
    <property type="entry name" value="P-loop containing nucleotide triphosphate hydrolases"/>
    <property type="match status" value="1"/>
</dbReference>
<keyword evidence="6 7" id="KW-0472">Membrane</keyword>
<proteinExistence type="predicted"/>
<protein>
    <submittedName>
        <fullName evidence="10">ABC transporter ATP-binding protein</fullName>
    </submittedName>
</protein>
<keyword evidence="5 7" id="KW-1133">Transmembrane helix</keyword>
<dbReference type="Pfam" id="PF00664">
    <property type="entry name" value="ABC_membrane"/>
    <property type="match status" value="1"/>
</dbReference>
<dbReference type="InterPro" id="IPR003593">
    <property type="entry name" value="AAA+_ATPase"/>
</dbReference>
<dbReference type="PANTHER" id="PTHR24221:SF654">
    <property type="entry name" value="ATP-BINDING CASSETTE SUB-FAMILY B MEMBER 6"/>
    <property type="match status" value="1"/>
</dbReference>
<dbReference type="SUPFAM" id="SSF52540">
    <property type="entry name" value="P-loop containing nucleoside triphosphate hydrolases"/>
    <property type="match status" value="1"/>
</dbReference>
<dbReference type="InterPro" id="IPR036640">
    <property type="entry name" value="ABC1_TM_sf"/>
</dbReference>
<dbReference type="GO" id="GO:0005524">
    <property type="term" value="F:ATP binding"/>
    <property type="evidence" value="ECO:0007669"/>
    <property type="project" value="UniProtKB-KW"/>
</dbReference>
<dbReference type="AlphaFoldDB" id="A0A8J8MAI0"/>
<dbReference type="SMART" id="SM00382">
    <property type="entry name" value="AAA"/>
    <property type="match status" value="1"/>
</dbReference>
<dbReference type="PROSITE" id="PS00211">
    <property type="entry name" value="ABC_TRANSPORTER_1"/>
    <property type="match status" value="1"/>
</dbReference>
<organism evidence="10 11">
    <name type="scientific">Vallitalea guaymasensis</name>
    <dbReference type="NCBI Taxonomy" id="1185412"/>
    <lineage>
        <taxon>Bacteria</taxon>
        <taxon>Bacillati</taxon>
        <taxon>Bacillota</taxon>
        <taxon>Clostridia</taxon>
        <taxon>Lachnospirales</taxon>
        <taxon>Vallitaleaceae</taxon>
        <taxon>Vallitalea</taxon>
    </lineage>
</organism>
<dbReference type="PANTHER" id="PTHR24221">
    <property type="entry name" value="ATP-BINDING CASSETTE SUB-FAMILY B"/>
    <property type="match status" value="1"/>
</dbReference>
<dbReference type="InterPro" id="IPR003439">
    <property type="entry name" value="ABC_transporter-like_ATP-bd"/>
</dbReference>
<evidence type="ECO:0000256" key="7">
    <source>
        <dbReference type="SAM" id="Phobius"/>
    </source>
</evidence>
<keyword evidence="11" id="KW-1185">Reference proteome</keyword>
<dbReference type="CDD" id="cd07346">
    <property type="entry name" value="ABC_6TM_exporters"/>
    <property type="match status" value="1"/>
</dbReference>
<dbReference type="Proteomes" id="UP000677305">
    <property type="component" value="Chromosome"/>
</dbReference>
<dbReference type="GO" id="GO:0005886">
    <property type="term" value="C:plasma membrane"/>
    <property type="evidence" value="ECO:0007669"/>
    <property type="project" value="UniProtKB-SubCell"/>
</dbReference>
<evidence type="ECO:0000259" key="8">
    <source>
        <dbReference type="PROSITE" id="PS50893"/>
    </source>
</evidence>
<keyword evidence="3" id="KW-0547">Nucleotide-binding</keyword>
<dbReference type="GO" id="GO:0140359">
    <property type="term" value="F:ABC-type transporter activity"/>
    <property type="evidence" value="ECO:0007669"/>
    <property type="project" value="InterPro"/>
</dbReference>
<dbReference type="GO" id="GO:0034040">
    <property type="term" value="F:ATPase-coupled lipid transmembrane transporter activity"/>
    <property type="evidence" value="ECO:0007669"/>
    <property type="project" value="TreeGrafter"/>
</dbReference>
<dbReference type="SUPFAM" id="SSF90123">
    <property type="entry name" value="ABC transporter transmembrane region"/>
    <property type="match status" value="1"/>
</dbReference>
<evidence type="ECO:0000259" key="9">
    <source>
        <dbReference type="PROSITE" id="PS50929"/>
    </source>
</evidence>
<dbReference type="PROSITE" id="PS50893">
    <property type="entry name" value="ABC_TRANSPORTER_2"/>
    <property type="match status" value="1"/>
</dbReference>
<keyword evidence="2 7" id="KW-0812">Transmembrane</keyword>
<feature type="transmembrane region" description="Helical" evidence="7">
    <location>
        <begin position="12"/>
        <end position="38"/>
    </location>
</feature>
<name>A0A8J8MAI0_9FIRM</name>
<dbReference type="Gene3D" id="1.20.1560.10">
    <property type="entry name" value="ABC transporter type 1, transmembrane domain"/>
    <property type="match status" value="1"/>
</dbReference>